<gene>
    <name evidence="10" type="primary">Trx2</name>
</gene>
<sequence length="106" mass="12027">MVVIIKDTEDLKTRLAEAGDKLVIIDFFATWCGPCKVIAPQFEELSNEFTDIVFLKVDIDENEEISTEYEITSMPTFVFIKSGKIVHQFSGASIQKIKDGIEQHKN</sequence>
<dbReference type="InterPro" id="IPR005746">
    <property type="entry name" value="Thioredoxin"/>
</dbReference>
<keyword evidence="3 7" id="KW-1015">Disulfide bond</keyword>
<name>A0A9R1SWN2_9HYME</name>
<dbReference type="PIRSF" id="PIRSF000077">
    <property type="entry name" value="Thioredoxin"/>
    <property type="match status" value="1"/>
</dbReference>
<evidence type="ECO:0000256" key="3">
    <source>
        <dbReference type="ARBA" id="ARBA00023157"/>
    </source>
</evidence>
<dbReference type="PANTHER" id="PTHR46115">
    <property type="entry name" value="THIOREDOXIN-LIKE PROTEIN 1"/>
    <property type="match status" value="1"/>
</dbReference>
<dbReference type="GO" id="GO:0015035">
    <property type="term" value="F:protein-disulfide reductase activity"/>
    <property type="evidence" value="ECO:0007669"/>
    <property type="project" value="InterPro"/>
</dbReference>
<evidence type="ECO:0000256" key="7">
    <source>
        <dbReference type="PIRSR" id="PIRSR000077-4"/>
    </source>
</evidence>
<dbReference type="InterPro" id="IPR036249">
    <property type="entry name" value="Thioredoxin-like_sf"/>
</dbReference>
<dbReference type="InterPro" id="IPR017937">
    <property type="entry name" value="Thioredoxin_CS"/>
</dbReference>
<keyword evidence="4 7" id="KW-0676">Redox-active center</keyword>
<dbReference type="Pfam" id="PF00085">
    <property type="entry name" value="Thioredoxin"/>
    <property type="match status" value="1"/>
</dbReference>
<dbReference type="PROSITE" id="PS00194">
    <property type="entry name" value="THIOREDOXIN_1"/>
    <property type="match status" value="1"/>
</dbReference>
<dbReference type="CDD" id="cd02947">
    <property type="entry name" value="TRX_family"/>
    <property type="match status" value="1"/>
</dbReference>
<evidence type="ECO:0000256" key="6">
    <source>
        <dbReference type="PIRSR" id="PIRSR000077-1"/>
    </source>
</evidence>
<dbReference type="Gene3D" id="3.40.30.10">
    <property type="entry name" value="Glutaredoxin"/>
    <property type="match status" value="1"/>
</dbReference>
<keyword evidence="9" id="KW-1185">Reference proteome</keyword>
<feature type="site" description="Deprotonates C-terminal active site Cys" evidence="6">
    <location>
        <position position="26"/>
    </location>
</feature>
<evidence type="ECO:0000256" key="2">
    <source>
        <dbReference type="ARBA" id="ARBA00022982"/>
    </source>
</evidence>
<evidence type="ECO:0000256" key="5">
    <source>
        <dbReference type="PIRNR" id="PIRNR000077"/>
    </source>
</evidence>
<dbReference type="KEGG" id="fas:105263889"/>
<dbReference type="NCBIfam" id="TIGR01068">
    <property type="entry name" value="thioredoxin"/>
    <property type="match status" value="1"/>
</dbReference>
<feature type="site" description="Contributes to redox potential value" evidence="6">
    <location>
        <position position="33"/>
    </location>
</feature>
<evidence type="ECO:0000313" key="9">
    <source>
        <dbReference type="Proteomes" id="UP000694866"/>
    </source>
</evidence>
<dbReference type="RefSeq" id="XP_011298684.1">
    <property type="nucleotide sequence ID" value="XM_011300382.1"/>
</dbReference>
<evidence type="ECO:0000313" key="10">
    <source>
        <dbReference type="RefSeq" id="XP_011298684.1"/>
    </source>
</evidence>
<evidence type="ECO:0000256" key="1">
    <source>
        <dbReference type="ARBA" id="ARBA00022448"/>
    </source>
</evidence>
<feature type="disulfide bond" description="Redox-active" evidence="7">
    <location>
        <begin position="32"/>
        <end position="35"/>
    </location>
</feature>
<dbReference type="CTD" id="34281"/>
<feature type="active site" description="Nucleophile" evidence="6">
    <location>
        <position position="32"/>
    </location>
</feature>
<keyword evidence="1" id="KW-0813">Transport</keyword>
<dbReference type="SUPFAM" id="SSF52833">
    <property type="entry name" value="Thioredoxin-like"/>
    <property type="match status" value="1"/>
</dbReference>
<feature type="domain" description="Thioredoxin" evidence="8">
    <location>
        <begin position="1"/>
        <end position="106"/>
    </location>
</feature>
<comment type="similarity">
    <text evidence="5">Belongs to the thioredoxin family.</text>
</comment>
<reference evidence="10" key="1">
    <citation type="submission" date="2025-08" db="UniProtKB">
        <authorList>
            <consortium name="RefSeq"/>
        </authorList>
    </citation>
    <scope>IDENTIFICATION</scope>
    <source>
        <strain evidence="10">USDA-PBARC FA_bdor</strain>
        <tissue evidence="10">Whole organism</tissue>
    </source>
</reference>
<feature type="site" description="Contributes to redox potential value" evidence="6">
    <location>
        <position position="34"/>
    </location>
</feature>
<accession>A0A9R1SWN2</accession>
<dbReference type="InterPro" id="IPR013766">
    <property type="entry name" value="Thioredoxin_domain"/>
</dbReference>
<evidence type="ECO:0000256" key="4">
    <source>
        <dbReference type="ARBA" id="ARBA00023284"/>
    </source>
</evidence>
<evidence type="ECO:0000259" key="8">
    <source>
        <dbReference type="PROSITE" id="PS51352"/>
    </source>
</evidence>
<dbReference type="Proteomes" id="UP000694866">
    <property type="component" value="Unplaced"/>
</dbReference>
<dbReference type="PROSITE" id="PS51352">
    <property type="entry name" value="THIOREDOXIN_2"/>
    <property type="match status" value="1"/>
</dbReference>
<proteinExistence type="inferred from homology"/>
<protein>
    <recommendedName>
        <fullName evidence="5">Thioredoxin</fullName>
    </recommendedName>
</protein>
<dbReference type="AlphaFoldDB" id="A0A9R1SWN2"/>
<dbReference type="FunFam" id="3.40.30.10:FF:000104">
    <property type="entry name" value="Thioredoxin"/>
    <property type="match status" value="1"/>
</dbReference>
<dbReference type="GeneID" id="105263889"/>
<organism evidence="9 10">
    <name type="scientific">Fopius arisanus</name>
    <dbReference type="NCBI Taxonomy" id="64838"/>
    <lineage>
        <taxon>Eukaryota</taxon>
        <taxon>Metazoa</taxon>
        <taxon>Ecdysozoa</taxon>
        <taxon>Arthropoda</taxon>
        <taxon>Hexapoda</taxon>
        <taxon>Insecta</taxon>
        <taxon>Pterygota</taxon>
        <taxon>Neoptera</taxon>
        <taxon>Endopterygota</taxon>
        <taxon>Hymenoptera</taxon>
        <taxon>Apocrita</taxon>
        <taxon>Ichneumonoidea</taxon>
        <taxon>Braconidae</taxon>
        <taxon>Opiinae</taxon>
        <taxon>Fopius</taxon>
    </lineage>
</organism>
<dbReference type="PRINTS" id="PR00421">
    <property type="entry name" value="THIOREDOXIN"/>
</dbReference>
<feature type="active site" description="Nucleophile" evidence="6">
    <location>
        <position position="35"/>
    </location>
</feature>
<dbReference type="OrthoDB" id="2121326at2759"/>
<keyword evidence="2" id="KW-0249">Electron transport</keyword>